<evidence type="ECO:0000313" key="14">
    <source>
        <dbReference type="EMBL" id="SPX59189.1"/>
    </source>
</evidence>
<keyword evidence="15" id="KW-1185">Reference proteome</keyword>
<reference evidence="14 16" key="2">
    <citation type="submission" date="2018-06" db="EMBL/GenBank/DDBJ databases">
        <authorList>
            <consortium name="Pathogen Informatics"/>
            <person name="Doyle S."/>
        </authorList>
    </citation>
    <scope>NUCLEOTIDE SEQUENCE [LARGE SCALE GENOMIC DNA]</scope>
    <source>
        <strain evidence="14 16">NCTC12022</strain>
    </source>
</reference>
<dbReference type="RefSeq" id="WP_058443587.1">
    <property type="nucleotide sequence ID" value="NZ_CAAAHT010000040.1"/>
</dbReference>
<dbReference type="GO" id="GO:0017004">
    <property type="term" value="P:cytochrome complex assembly"/>
    <property type="evidence" value="ECO:0007669"/>
    <property type="project" value="UniProtKB-KW"/>
</dbReference>
<accession>A0A0W0U7A3</accession>
<keyword evidence="6 12" id="KW-1003">Cell membrane</keyword>
<evidence type="ECO:0000256" key="8">
    <source>
        <dbReference type="ARBA" id="ARBA00022692"/>
    </source>
</evidence>
<evidence type="ECO:0000256" key="2">
    <source>
        <dbReference type="ARBA" id="ARBA00004377"/>
    </source>
</evidence>
<dbReference type="Pfam" id="PF04995">
    <property type="entry name" value="CcmD"/>
    <property type="match status" value="1"/>
</dbReference>
<name>A0A0W0U7A3_9GAMM</name>
<dbReference type="InterPro" id="IPR007078">
    <property type="entry name" value="Haem_export_protD_CcmD"/>
</dbReference>
<evidence type="ECO:0000256" key="3">
    <source>
        <dbReference type="ARBA" id="ARBA00008741"/>
    </source>
</evidence>
<dbReference type="STRING" id="453.Lfee_0363"/>
<evidence type="ECO:0000256" key="9">
    <source>
        <dbReference type="ARBA" id="ARBA00022748"/>
    </source>
</evidence>
<evidence type="ECO:0000256" key="4">
    <source>
        <dbReference type="ARBA" id="ARBA00016461"/>
    </source>
</evidence>
<dbReference type="PATRIC" id="fig|453.4.peg.393"/>
<dbReference type="Proteomes" id="UP000251942">
    <property type="component" value="Unassembled WGS sequence"/>
</dbReference>
<evidence type="ECO:0000313" key="13">
    <source>
        <dbReference type="EMBL" id="KTD03617.1"/>
    </source>
</evidence>
<keyword evidence="7 12" id="KW-0997">Cell inner membrane</keyword>
<keyword evidence="9 12" id="KW-0201">Cytochrome c-type biogenesis</keyword>
<dbReference type="OrthoDB" id="9815607at2"/>
<dbReference type="EMBL" id="UASS01000001">
    <property type="protein sequence ID" value="SPX59189.1"/>
    <property type="molecule type" value="Genomic_DNA"/>
</dbReference>
<dbReference type="Proteomes" id="UP000054698">
    <property type="component" value="Unassembled WGS sequence"/>
</dbReference>
<feature type="transmembrane region" description="Helical" evidence="12">
    <location>
        <begin position="16"/>
        <end position="37"/>
    </location>
</feature>
<evidence type="ECO:0000256" key="12">
    <source>
        <dbReference type="RuleBase" id="RU363101"/>
    </source>
</evidence>
<evidence type="ECO:0000256" key="7">
    <source>
        <dbReference type="ARBA" id="ARBA00022519"/>
    </source>
</evidence>
<keyword evidence="8 12" id="KW-0812">Transmembrane</keyword>
<comment type="subcellular location">
    <subcellularLocation>
        <location evidence="2 12">Cell inner membrane</location>
        <topology evidence="2 12">Single-pass membrane protein</topology>
    </subcellularLocation>
</comment>
<dbReference type="NCBIfam" id="TIGR03141">
    <property type="entry name" value="cytochro_ccmD"/>
    <property type="match status" value="1"/>
</dbReference>
<evidence type="ECO:0000313" key="15">
    <source>
        <dbReference type="Proteomes" id="UP000054698"/>
    </source>
</evidence>
<evidence type="ECO:0000256" key="1">
    <source>
        <dbReference type="ARBA" id="ARBA00002442"/>
    </source>
</evidence>
<reference evidence="13 15" key="1">
    <citation type="submission" date="2015-11" db="EMBL/GenBank/DDBJ databases">
        <title>Genomic analysis of 38 Legionella species identifies large and diverse effector repertoires.</title>
        <authorList>
            <person name="Burstein D."/>
            <person name="Amaro F."/>
            <person name="Zusman T."/>
            <person name="Lifshitz Z."/>
            <person name="Cohen O."/>
            <person name="Gilbert J.A."/>
            <person name="Pupko T."/>
            <person name="Shuman H.A."/>
            <person name="Segal G."/>
        </authorList>
    </citation>
    <scope>NUCLEOTIDE SEQUENCE [LARGE SCALE GENOMIC DNA]</scope>
    <source>
        <strain evidence="13 15">WO-44C</strain>
    </source>
</reference>
<evidence type="ECO:0000256" key="5">
    <source>
        <dbReference type="ARBA" id="ARBA00022448"/>
    </source>
</evidence>
<evidence type="ECO:0000313" key="16">
    <source>
        <dbReference type="Proteomes" id="UP000251942"/>
    </source>
</evidence>
<keyword evidence="5 12" id="KW-0813">Transport</keyword>
<dbReference type="GO" id="GO:0015886">
    <property type="term" value="P:heme transport"/>
    <property type="evidence" value="ECO:0007669"/>
    <property type="project" value="InterPro"/>
</dbReference>
<keyword evidence="10 12" id="KW-1133">Transmembrane helix</keyword>
<evidence type="ECO:0000256" key="6">
    <source>
        <dbReference type="ARBA" id="ARBA00022475"/>
    </source>
</evidence>
<protein>
    <recommendedName>
        <fullName evidence="4 12">Heme exporter protein D</fullName>
    </recommendedName>
</protein>
<gene>
    <name evidence="13" type="primary">ccmD</name>
    <name evidence="13" type="ORF">Lfee_0363</name>
    <name evidence="14" type="ORF">NCTC12022_00007</name>
</gene>
<comment type="similarity">
    <text evidence="3 12">Belongs to the CcmD/CycX/HelD family.</text>
</comment>
<evidence type="ECO:0000256" key="10">
    <source>
        <dbReference type="ARBA" id="ARBA00022989"/>
    </source>
</evidence>
<organism evidence="13 15">
    <name type="scientific">Legionella feeleii</name>
    <dbReference type="NCBI Taxonomy" id="453"/>
    <lineage>
        <taxon>Bacteria</taxon>
        <taxon>Pseudomonadati</taxon>
        <taxon>Pseudomonadota</taxon>
        <taxon>Gammaproteobacteria</taxon>
        <taxon>Legionellales</taxon>
        <taxon>Legionellaceae</taxon>
        <taxon>Legionella</taxon>
    </lineage>
</organism>
<proteinExistence type="inferred from homology"/>
<dbReference type="EMBL" id="LNYB01000014">
    <property type="protein sequence ID" value="KTD03617.1"/>
    <property type="molecule type" value="Genomic_DNA"/>
</dbReference>
<keyword evidence="11 12" id="KW-0472">Membrane</keyword>
<sequence length="55" mass="6410">MTQFMQWLAMGGYSSYIWSAYGLVVVVLAINTVGLRLQRARARKLLQQWFKRQSS</sequence>
<comment type="function">
    <text evidence="1 12">Required for the export of heme to the periplasm for the biogenesis of c-type cytochromes.</text>
</comment>
<evidence type="ECO:0000256" key="11">
    <source>
        <dbReference type="ARBA" id="ARBA00023136"/>
    </source>
</evidence>
<dbReference type="GO" id="GO:0005886">
    <property type="term" value="C:plasma membrane"/>
    <property type="evidence" value="ECO:0007669"/>
    <property type="project" value="UniProtKB-SubCell"/>
</dbReference>
<dbReference type="AlphaFoldDB" id="A0A0W0U7A3"/>